<dbReference type="AlphaFoldDB" id="A0AAN6U5D1"/>
<dbReference type="Proteomes" id="UP001302602">
    <property type="component" value="Unassembled WGS sequence"/>
</dbReference>
<dbReference type="GO" id="GO:0097237">
    <property type="term" value="P:cellular response to toxic substance"/>
    <property type="evidence" value="ECO:0007669"/>
    <property type="project" value="UniProtKB-ARBA"/>
</dbReference>
<dbReference type="PRINTS" id="PR00469">
    <property type="entry name" value="PNDRDTASEII"/>
</dbReference>
<dbReference type="InterPro" id="IPR023753">
    <property type="entry name" value="FAD/NAD-binding_dom"/>
</dbReference>
<dbReference type="PANTHER" id="PTHR48105">
    <property type="entry name" value="THIOREDOXIN REDUCTASE 1-RELATED-RELATED"/>
    <property type="match status" value="1"/>
</dbReference>
<dbReference type="InterPro" id="IPR050097">
    <property type="entry name" value="Ferredoxin-NADP_redctase_2"/>
</dbReference>
<protein>
    <submittedName>
        <fullName evidence="5">FAD/NAD(P)-binding domain-containing protein</fullName>
    </submittedName>
</protein>
<keyword evidence="2" id="KW-0285">Flavoprotein</keyword>
<reference evidence="5" key="2">
    <citation type="submission" date="2023-05" db="EMBL/GenBank/DDBJ databases">
        <authorList>
            <consortium name="Lawrence Berkeley National Laboratory"/>
            <person name="Steindorff A."/>
            <person name="Hensen N."/>
            <person name="Bonometti L."/>
            <person name="Westerberg I."/>
            <person name="Brannstrom I.O."/>
            <person name="Guillou S."/>
            <person name="Cros-Aarteil S."/>
            <person name="Calhoun S."/>
            <person name="Haridas S."/>
            <person name="Kuo A."/>
            <person name="Mondo S."/>
            <person name="Pangilinan J."/>
            <person name="Riley R."/>
            <person name="Labutti K."/>
            <person name="Andreopoulos B."/>
            <person name="Lipzen A."/>
            <person name="Chen C."/>
            <person name="Yanf M."/>
            <person name="Daum C."/>
            <person name="Ng V."/>
            <person name="Clum A."/>
            <person name="Ohm R."/>
            <person name="Martin F."/>
            <person name="Silar P."/>
            <person name="Natvig D."/>
            <person name="Lalanne C."/>
            <person name="Gautier V."/>
            <person name="Ament-Velasquez S.L."/>
            <person name="Kruys A."/>
            <person name="Hutchinson M.I."/>
            <person name="Powell A.J."/>
            <person name="Barry K."/>
            <person name="Miller A.N."/>
            <person name="Grigoriev I.V."/>
            <person name="Debuchy R."/>
            <person name="Gladieux P."/>
            <person name="Thoren M.H."/>
            <person name="Johannesson H."/>
        </authorList>
    </citation>
    <scope>NUCLEOTIDE SEQUENCE</scope>
    <source>
        <strain evidence="5">CBS 731.68</strain>
    </source>
</reference>
<dbReference type="RefSeq" id="XP_062650538.1">
    <property type="nucleotide sequence ID" value="XM_062794380.1"/>
</dbReference>
<evidence type="ECO:0000313" key="6">
    <source>
        <dbReference type="Proteomes" id="UP001302602"/>
    </source>
</evidence>
<dbReference type="GO" id="GO:0016491">
    <property type="term" value="F:oxidoreductase activity"/>
    <property type="evidence" value="ECO:0007669"/>
    <property type="project" value="UniProtKB-KW"/>
</dbReference>
<dbReference type="SUPFAM" id="SSF51905">
    <property type="entry name" value="FAD/NAD(P)-binding domain"/>
    <property type="match status" value="1"/>
</dbReference>
<proteinExistence type="inferred from homology"/>
<keyword evidence="6" id="KW-1185">Reference proteome</keyword>
<accession>A0AAN6U5D1</accession>
<dbReference type="GeneID" id="87831149"/>
<dbReference type="Pfam" id="PF07992">
    <property type="entry name" value="Pyr_redox_2"/>
    <property type="match status" value="1"/>
</dbReference>
<evidence type="ECO:0000259" key="4">
    <source>
        <dbReference type="Pfam" id="PF07992"/>
    </source>
</evidence>
<comment type="caution">
    <text evidence="5">The sequence shown here is derived from an EMBL/GenBank/DDBJ whole genome shotgun (WGS) entry which is preliminary data.</text>
</comment>
<feature type="domain" description="FAD/NAD(P)-binding" evidence="4">
    <location>
        <begin position="8"/>
        <end position="305"/>
    </location>
</feature>
<sequence length="326" mass="35429">MAAPKIFDAIIIGGGPAGLSAALALARVCRTSVLFDSGEYRNQGVEAMHTFLSRDGIHPEEFREAARQQIQEKYSTQVSFMKGRVVRVNNREILPGYTGFEAVEARGQAFLGRKLILATGTEDIFPDIEGFKENWPDNIHNCPFCDGYETQAHPDGTGILTFANPSYLSYALMILRFNKANTTIYTDGPAPSDEPTQSALRIALANGIRLDTRRIRRLVSNHLEKGMKIEFETGSPQKVGMLFHRTAMRARGREALIEQLGLEVKLSGDVAADSLTLQANGVRGVFVAGDVCEMAKQAVIAAAHGVRAAGGVVHQLVEEEGAAVEV</sequence>
<evidence type="ECO:0000256" key="1">
    <source>
        <dbReference type="ARBA" id="ARBA00009333"/>
    </source>
</evidence>
<dbReference type="EMBL" id="MU853224">
    <property type="protein sequence ID" value="KAK4126767.1"/>
    <property type="molecule type" value="Genomic_DNA"/>
</dbReference>
<dbReference type="PRINTS" id="PR00368">
    <property type="entry name" value="FADPNR"/>
</dbReference>
<comment type="similarity">
    <text evidence="1">Belongs to the class-II pyridine nucleotide-disulfide oxidoreductase family.</text>
</comment>
<name>A0AAN6U5D1_9PEZI</name>
<reference evidence="5" key="1">
    <citation type="journal article" date="2023" name="Mol. Phylogenet. Evol.">
        <title>Genome-scale phylogeny and comparative genomics of the fungal order Sordariales.</title>
        <authorList>
            <person name="Hensen N."/>
            <person name="Bonometti L."/>
            <person name="Westerberg I."/>
            <person name="Brannstrom I.O."/>
            <person name="Guillou S."/>
            <person name="Cros-Aarteil S."/>
            <person name="Calhoun S."/>
            <person name="Haridas S."/>
            <person name="Kuo A."/>
            <person name="Mondo S."/>
            <person name="Pangilinan J."/>
            <person name="Riley R."/>
            <person name="LaButti K."/>
            <person name="Andreopoulos B."/>
            <person name="Lipzen A."/>
            <person name="Chen C."/>
            <person name="Yan M."/>
            <person name="Daum C."/>
            <person name="Ng V."/>
            <person name="Clum A."/>
            <person name="Steindorff A."/>
            <person name="Ohm R.A."/>
            <person name="Martin F."/>
            <person name="Silar P."/>
            <person name="Natvig D.O."/>
            <person name="Lalanne C."/>
            <person name="Gautier V."/>
            <person name="Ament-Velasquez S.L."/>
            <person name="Kruys A."/>
            <person name="Hutchinson M.I."/>
            <person name="Powell A.J."/>
            <person name="Barry K."/>
            <person name="Miller A.N."/>
            <person name="Grigoriev I.V."/>
            <person name="Debuchy R."/>
            <person name="Gladieux P."/>
            <person name="Hiltunen Thoren M."/>
            <person name="Johannesson H."/>
        </authorList>
    </citation>
    <scope>NUCLEOTIDE SEQUENCE</scope>
    <source>
        <strain evidence="5">CBS 731.68</strain>
    </source>
</reference>
<organism evidence="5 6">
    <name type="scientific">Parathielavia appendiculata</name>
    <dbReference type="NCBI Taxonomy" id="2587402"/>
    <lineage>
        <taxon>Eukaryota</taxon>
        <taxon>Fungi</taxon>
        <taxon>Dikarya</taxon>
        <taxon>Ascomycota</taxon>
        <taxon>Pezizomycotina</taxon>
        <taxon>Sordariomycetes</taxon>
        <taxon>Sordariomycetidae</taxon>
        <taxon>Sordariales</taxon>
        <taxon>Chaetomiaceae</taxon>
        <taxon>Parathielavia</taxon>
    </lineage>
</organism>
<evidence type="ECO:0000256" key="2">
    <source>
        <dbReference type="ARBA" id="ARBA00022630"/>
    </source>
</evidence>
<dbReference type="InterPro" id="IPR036188">
    <property type="entry name" value="FAD/NAD-bd_sf"/>
</dbReference>
<keyword evidence="3" id="KW-0560">Oxidoreductase</keyword>
<gene>
    <name evidence="5" type="ORF">N657DRAFT_653198</name>
</gene>
<evidence type="ECO:0000256" key="3">
    <source>
        <dbReference type="ARBA" id="ARBA00023002"/>
    </source>
</evidence>
<dbReference type="Gene3D" id="3.50.50.60">
    <property type="entry name" value="FAD/NAD(P)-binding domain"/>
    <property type="match status" value="2"/>
</dbReference>
<evidence type="ECO:0000313" key="5">
    <source>
        <dbReference type="EMBL" id="KAK4126767.1"/>
    </source>
</evidence>